<dbReference type="AlphaFoldDB" id="A0A937RI47"/>
<evidence type="ECO:0000313" key="1">
    <source>
        <dbReference type="EMBL" id="MBL7630597.1"/>
    </source>
</evidence>
<dbReference type="SUPFAM" id="SSF51197">
    <property type="entry name" value="Clavaminate synthase-like"/>
    <property type="match status" value="1"/>
</dbReference>
<protein>
    <submittedName>
        <fullName evidence="1">Phytanoyl-CoA dioxygenase family protein</fullName>
    </submittedName>
</protein>
<dbReference type="PANTHER" id="PTHR20883:SF48">
    <property type="entry name" value="ECTOINE DIOXYGENASE"/>
    <property type="match status" value="1"/>
</dbReference>
<gene>
    <name evidence="1" type="ORF">I7412_26235</name>
</gene>
<proteinExistence type="predicted"/>
<dbReference type="Gene3D" id="2.60.120.620">
    <property type="entry name" value="q2cbj1_9rhob like domain"/>
    <property type="match status" value="1"/>
</dbReference>
<keyword evidence="1" id="KW-0560">Oxidoreductase</keyword>
<accession>A0A937RI47</accession>
<keyword evidence="1" id="KW-0223">Dioxygenase</keyword>
<dbReference type="GO" id="GO:0016706">
    <property type="term" value="F:2-oxoglutarate-dependent dioxygenase activity"/>
    <property type="evidence" value="ECO:0007669"/>
    <property type="project" value="UniProtKB-ARBA"/>
</dbReference>
<dbReference type="InterPro" id="IPR008775">
    <property type="entry name" value="Phytyl_CoA_dOase-like"/>
</dbReference>
<organism evidence="1 2">
    <name type="scientific">Frankia nepalensis</name>
    <dbReference type="NCBI Taxonomy" id="1836974"/>
    <lineage>
        <taxon>Bacteria</taxon>
        <taxon>Bacillati</taxon>
        <taxon>Actinomycetota</taxon>
        <taxon>Actinomycetes</taxon>
        <taxon>Frankiales</taxon>
        <taxon>Frankiaceae</taxon>
        <taxon>Frankia</taxon>
    </lineage>
</organism>
<dbReference type="RefSeq" id="WP_203002467.1">
    <property type="nucleotide sequence ID" value="NZ_JADWYU010000084.1"/>
</dbReference>
<dbReference type="GO" id="GO:0005506">
    <property type="term" value="F:iron ion binding"/>
    <property type="evidence" value="ECO:0007669"/>
    <property type="project" value="UniProtKB-ARBA"/>
</dbReference>
<comment type="caution">
    <text evidence="1">The sequence shown here is derived from an EMBL/GenBank/DDBJ whole genome shotgun (WGS) entry which is preliminary data.</text>
</comment>
<reference evidence="1" key="1">
    <citation type="submission" date="2020-12" db="EMBL/GenBank/DDBJ databases">
        <title>Genomic characterization of non-nitrogen-fixing Frankia strains.</title>
        <authorList>
            <person name="Carlos-Shanley C."/>
            <person name="Guerra T."/>
            <person name="Hahn D."/>
        </authorList>
    </citation>
    <scope>NUCLEOTIDE SEQUENCE</scope>
    <source>
        <strain evidence="1">CN6</strain>
    </source>
</reference>
<keyword evidence="2" id="KW-1185">Reference proteome</keyword>
<dbReference type="Pfam" id="PF05721">
    <property type="entry name" value="PhyH"/>
    <property type="match status" value="1"/>
</dbReference>
<name>A0A937RI47_9ACTN</name>
<dbReference type="Proteomes" id="UP000604475">
    <property type="component" value="Unassembled WGS sequence"/>
</dbReference>
<sequence length="296" mass="32430">MQTTTALTTPATFGVFEMDRADAEGAGPPGLDEIERFYRDFGYVLLRGLIPDELTDRMETECAAAQADVLSGRLSERYGSTKYLDAAEKIEKFVNYVEHIQELSPAVLAAATHPALVAVIRRLVGDGAWLNGSAQAGVVYQDSRPGRESGYTRIGWHSDWQAMPSVDIWPGVAFTFHLDGTSPANGFLRVVPGSQAWATPAPYRNVNNVAVPDDARPAGGYTPNPPPFEMPLGFEKIRGEVPVYTERGDVILHDAYLWHAAARATVDDGIRRHVRGNYLGGPEANYRPQFLKNAAR</sequence>
<evidence type="ECO:0000313" key="2">
    <source>
        <dbReference type="Proteomes" id="UP000604475"/>
    </source>
</evidence>
<dbReference type="EMBL" id="JAEACQ010000252">
    <property type="protein sequence ID" value="MBL7630597.1"/>
    <property type="molecule type" value="Genomic_DNA"/>
</dbReference>
<dbReference type="PANTHER" id="PTHR20883">
    <property type="entry name" value="PHYTANOYL-COA DIOXYGENASE DOMAIN CONTAINING 1"/>
    <property type="match status" value="1"/>
</dbReference>